<dbReference type="SUPFAM" id="SSF53474">
    <property type="entry name" value="alpha/beta-Hydrolases"/>
    <property type="match status" value="1"/>
</dbReference>
<protein>
    <submittedName>
        <fullName evidence="4">Thioesterase</fullName>
    </submittedName>
</protein>
<feature type="transmembrane region" description="Helical" evidence="2">
    <location>
        <begin position="13"/>
        <end position="32"/>
    </location>
</feature>
<dbReference type="PANTHER" id="PTHR11487:SF0">
    <property type="entry name" value="S-ACYL FATTY ACID SYNTHASE THIOESTERASE, MEDIUM CHAIN"/>
    <property type="match status" value="1"/>
</dbReference>
<proteinExistence type="inferred from homology"/>
<dbReference type="InterPro" id="IPR001031">
    <property type="entry name" value="Thioesterase"/>
</dbReference>
<gene>
    <name evidence="4" type="ORF">I6G56_25845</name>
</gene>
<evidence type="ECO:0000256" key="2">
    <source>
        <dbReference type="SAM" id="Phobius"/>
    </source>
</evidence>
<accession>A0A7T2X2A1</accession>
<name>A0A7T2X2A1_9BURK</name>
<dbReference type="PANTHER" id="PTHR11487">
    <property type="entry name" value="THIOESTERASE"/>
    <property type="match status" value="1"/>
</dbReference>
<dbReference type="GO" id="GO:0008610">
    <property type="term" value="P:lipid biosynthetic process"/>
    <property type="evidence" value="ECO:0007669"/>
    <property type="project" value="TreeGrafter"/>
</dbReference>
<dbReference type="RefSeq" id="WP_080595277.1">
    <property type="nucleotide sequence ID" value="NZ_CP013382.1"/>
</dbReference>
<dbReference type="KEGG" id="bhg:I6G56_25845"/>
<keyword evidence="2" id="KW-0472">Membrane</keyword>
<dbReference type="EMBL" id="CP065687">
    <property type="protein sequence ID" value="QPS47965.1"/>
    <property type="molecule type" value="Genomic_DNA"/>
</dbReference>
<comment type="similarity">
    <text evidence="1">Belongs to the thioesterase family.</text>
</comment>
<organism evidence="4 5">
    <name type="scientific">Burkholderia humptydooensis</name>
    <dbReference type="NCBI Taxonomy" id="430531"/>
    <lineage>
        <taxon>Bacteria</taxon>
        <taxon>Pseudomonadati</taxon>
        <taxon>Pseudomonadota</taxon>
        <taxon>Betaproteobacteria</taxon>
        <taxon>Burkholderiales</taxon>
        <taxon>Burkholderiaceae</taxon>
        <taxon>Burkholderia</taxon>
        <taxon>pseudomallei group</taxon>
    </lineage>
</organism>
<sequence length="184" mass="20754">MCDALDCWHDKPFAFYGHSLGGLIAYEVAIALRRRGVAGPRMLFVGALYAPSALRKANTLFEDDQSLLRTVRRFGGVDDSFAAEPEFMRYFLPVMAADLTLFNRYAYDAAQDRLDCPVVALFDTHGAHHDCASMAQWGLHTRGSFHAAGSSRWTLLSSGIRSRGHRIYRLSPWQTFAVMNFRDR</sequence>
<keyword evidence="2" id="KW-0812">Transmembrane</keyword>
<dbReference type="AlphaFoldDB" id="A0A7T2X2A1"/>
<evidence type="ECO:0000259" key="3">
    <source>
        <dbReference type="Pfam" id="PF00975"/>
    </source>
</evidence>
<dbReference type="InterPro" id="IPR012223">
    <property type="entry name" value="TEII"/>
</dbReference>
<dbReference type="Gene3D" id="3.40.50.1820">
    <property type="entry name" value="alpha/beta hydrolase"/>
    <property type="match status" value="1"/>
</dbReference>
<keyword evidence="2" id="KW-1133">Transmembrane helix</keyword>
<feature type="domain" description="Thioesterase" evidence="3">
    <location>
        <begin position="10"/>
        <end position="146"/>
    </location>
</feature>
<evidence type="ECO:0000313" key="4">
    <source>
        <dbReference type="EMBL" id="QPS47965.1"/>
    </source>
</evidence>
<evidence type="ECO:0000313" key="5">
    <source>
        <dbReference type="Proteomes" id="UP000594943"/>
    </source>
</evidence>
<reference evidence="4 5" key="1">
    <citation type="submission" date="2020-12" db="EMBL/GenBank/DDBJ databases">
        <title>FDA dAtabase for Regulatory Grade micrObial Sequences (FDA-ARGOS): Supporting development and validation of Infectious Disease Dx tests.</title>
        <authorList>
            <person name="Nelson B."/>
            <person name="Plummer A."/>
            <person name="Tallon L."/>
            <person name="Sadzewicz L."/>
            <person name="Zhao X."/>
            <person name="Boylan J."/>
            <person name="Ott S."/>
            <person name="Bowen H."/>
            <person name="Vavikolanu K."/>
            <person name="Mehta A."/>
            <person name="Aluvathingal J."/>
            <person name="Nadendla S."/>
            <person name="Myers T."/>
            <person name="Yan Y."/>
            <person name="Sichtig H."/>
        </authorList>
    </citation>
    <scope>NUCLEOTIDE SEQUENCE [LARGE SCALE GENOMIC DNA]</scope>
    <source>
        <strain evidence="4 5">FDAARGOS_899</strain>
    </source>
</reference>
<dbReference type="InterPro" id="IPR029058">
    <property type="entry name" value="AB_hydrolase_fold"/>
</dbReference>
<dbReference type="Proteomes" id="UP000594943">
    <property type="component" value="Chromosome 2"/>
</dbReference>
<evidence type="ECO:0000256" key="1">
    <source>
        <dbReference type="ARBA" id="ARBA00007169"/>
    </source>
</evidence>
<dbReference type="Pfam" id="PF00975">
    <property type="entry name" value="Thioesterase"/>
    <property type="match status" value="1"/>
</dbReference>